<evidence type="ECO:0000256" key="5">
    <source>
        <dbReference type="ARBA" id="ARBA00022989"/>
    </source>
</evidence>
<reference evidence="12 13" key="1">
    <citation type="submission" date="2018-05" db="EMBL/GenBank/DDBJ databases">
        <authorList>
            <consortium name="IHU Genomes"/>
        </authorList>
    </citation>
    <scope>NUCLEOTIDE SEQUENCE [LARGE SCALE GENOMIC DNA]</scope>
    <source>
        <strain evidence="12 13">P7335</strain>
    </source>
</reference>
<dbReference type="PANTHER" id="PTHR11403:SF6">
    <property type="entry name" value="NITRIC OXIDE REDUCTASE SUBUNIT E"/>
    <property type="match status" value="1"/>
</dbReference>
<dbReference type="Proteomes" id="UP000252008">
    <property type="component" value="Unassembled WGS sequence"/>
</dbReference>
<dbReference type="PANTHER" id="PTHR11403">
    <property type="entry name" value="CYTOCHROME C OXIDASE SUBUNIT III"/>
    <property type="match status" value="1"/>
</dbReference>
<feature type="transmembrane region" description="Helical" evidence="10">
    <location>
        <begin position="127"/>
        <end position="153"/>
    </location>
</feature>
<evidence type="ECO:0000256" key="1">
    <source>
        <dbReference type="ARBA" id="ARBA00004141"/>
    </source>
</evidence>
<evidence type="ECO:0000313" key="13">
    <source>
        <dbReference type="Proteomes" id="UP000252008"/>
    </source>
</evidence>
<name>A0A375YS80_MYCPF</name>
<keyword evidence="5 10" id="KW-1133">Transmembrane helix</keyword>
<dbReference type="InterPro" id="IPR013833">
    <property type="entry name" value="Cyt_c_oxidase_su3_a-hlx"/>
</dbReference>
<dbReference type="EMBL" id="UEGS01000001">
    <property type="protein sequence ID" value="SRX83879.1"/>
    <property type="molecule type" value="Genomic_DNA"/>
</dbReference>
<dbReference type="Pfam" id="PF00510">
    <property type="entry name" value="COX3"/>
    <property type="match status" value="1"/>
</dbReference>
<gene>
    <name evidence="12" type="ORF">MPP7335_05663</name>
</gene>
<evidence type="ECO:0000256" key="2">
    <source>
        <dbReference type="ARBA" id="ARBA00010581"/>
    </source>
</evidence>
<dbReference type="Gene3D" id="1.20.120.80">
    <property type="entry name" value="Cytochrome c oxidase, subunit III, four-helix bundle"/>
    <property type="match status" value="1"/>
</dbReference>
<evidence type="ECO:0000256" key="3">
    <source>
        <dbReference type="ARBA" id="ARBA00022347"/>
    </source>
</evidence>
<dbReference type="InterPro" id="IPR000298">
    <property type="entry name" value="Cyt_c_oxidase-like_su3"/>
</dbReference>
<feature type="transmembrane region" description="Helical" evidence="10">
    <location>
        <begin position="178"/>
        <end position="204"/>
    </location>
</feature>
<dbReference type="RefSeq" id="WP_083144642.1">
    <property type="nucleotide sequence ID" value="NZ_MVID01000016.1"/>
</dbReference>
<keyword evidence="6 10" id="KW-0472">Membrane</keyword>
<evidence type="ECO:0000256" key="4">
    <source>
        <dbReference type="ARBA" id="ARBA00022692"/>
    </source>
</evidence>
<comment type="similarity">
    <text evidence="2 9">Belongs to the cytochrome c oxidase subunit 3 family.</text>
</comment>
<evidence type="ECO:0000256" key="8">
    <source>
        <dbReference type="ARBA" id="ARBA00047816"/>
    </source>
</evidence>
<feature type="transmembrane region" description="Helical" evidence="10">
    <location>
        <begin position="21"/>
        <end position="40"/>
    </location>
</feature>
<keyword evidence="13" id="KW-1185">Reference proteome</keyword>
<evidence type="ECO:0000259" key="11">
    <source>
        <dbReference type="PROSITE" id="PS50253"/>
    </source>
</evidence>
<dbReference type="GO" id="GO:0005886">
    <property type="term" value="C:plasma membrane"/>
    <property type="evidence" value="ECO:0007669"/>
    <property type="project" value="UniProtKB-SubCell"/>
</dbReference>
<dbReference type="GO" id="GO:0019646">
    <property type="term" value="P:aerobic electron transport chain"/>
    <property type="evidence" value="ECO:0007669"/>
    <property type="project" value="InterPro"/>
</dbReference>
<dbReference type="InterPro" id="IPR024791">
    <property type="entry name" value="Cyt_c/ubiquinol_Oxase_su3"/>
</dbReference>
<evidence type="ECO:0000256" key="10">
    <source>
        <dbReference type="SAM" id="Phobius"/>
    </source>
</evidence>
<dbReference type="GO" id="GO:0004129">
    <property type="term" value="F:cytochrome-c oxidase activity"/>
    <property type="evidence" value="ECO:0007669"/>
    <property type="project" value="UniProtKB-EC"/>
</dbReference>
<dbReference type="SUPFAM" id="SSF81452">
    <property type="entry name" value="Cytochrome c oxidase subunit III-like"/>
    <property type="match status" value="1"/>
</dbReference>
<comment type="catalytic activity">
    <reaction evidence="8">
        <text>4 Fe(II)-[cytochrome c] + O2 + 8 H(+)(in) = 4 Fe(III)-[cytochrome c] + 2 H2O + 4 H(+)(out)</text>
        <dbReference type="Rhea" id="RHEA:11436"/>
        <dbReference type="Rhea" id="RHEA-COMP:10350"/>
        <dbReference type="Rhea" id="RHEA-COMP:14399"/>
        <dbReference type="ChEBI" id="CHEBI:15377"/>
        <dbReference type="ChEBI" id="CHEBI:15378"/>
        <dbReference type="ChEBI" id="CHEBI:15379"/>
        <dbReference type="ChEBI" id="CHEBI:29033"/>
        <dbReference type="ChEBI" id="CHEBI:29034"/>
        <dbReference type="EC" id="7.1.1.9"/>
    </reaction>
</comment>
<evidence type="ECO:0000256" key="9">
    <source>
        <dbReference type="RuleBase" id="RU003376"/>
    </source>
</evidence>
<comment type="subcellular location">
    <subcellularLocation>
        <location evidence="9">Cell membrane</location>
        <topology evidence="9">Multi-pass membrane protein</topology>
    </subcellularLocation>
    <subcellularLocation>
        <location evidence="1">Membrane</location>
        <topology evidence="1">Multi-pass membrane protein</topology>
    </subcellularLocation>
</comment>
<keyword evidence="4 9" id="KW-0812">Transmembrane</keyword>
<sequence>MTETSSPPRDARRIPGESGTWVFLFGDMLVFGAFFVTFLVERATAPEVFDDARTTLHIGVGVLNTLVLLTSSLCVVLALNALRAGMRPIAARAVAAAIGCGVLFIALKVYEYVSLGTAGHGPGANDFYLYYFILTGLHLFHVCLGLGALSFVLSQTRRRALARGADGFRAELSATRTALVEGAACFWHLVDLLWIFLFALLYLVS</sequence>
<evidence type="ECO:0000256" key="7">
    <source>
        <dbReference type="ARBA" id="ARBA00031400"/>
    </source>
</evidence>
<proteinExistence type="inferred from homology"/>
<evidence type="ECO:0000313" key="12">
    <source>
        <dbReference type="EMBL" id="SRX83879.1"/>
    </source>
</evidence>
<feature type="domain" description="Heme-copper oxidase subunit III family profile" evidence="11">
    <location>
        <begin position="19"/>
        <end position="205"/>
    </location>
</feature>
<dbReference type="PROSITE" id="PS50253">
    <property type="entry name" value="COX3"/>
    <property type="match status" value="1"/>
</dbReference>
<feature type="transmembrane region" description="Helical" evidence="10">
    <location>
        <begin position="60"/>
        <end position="82"/>
    </location>
</feature>
<organism evidence="12 13">
    <name type="scientific">Mycolicibacterium parafortuitum</name>
    <name type="common">Mycobacterium parafortuitum</name>
    <dbReference type="NCBI Taxonomy" id="39692"/>
    <lineage>
        <taxon>Bacteria</taxon>
        <taxon>Bacillati</taxon>
        <taxon>Actinomycetota</taxon>
        <taxon>Actinomycetes</taxon>
        <taxon>Mycobacteriales</taxon>
        <taxon>Mycobacteriaceae</taxon>
        <taxon>Mycolicibacterium</taxon>
    </lineage>
</organism>
<evidence type="ECO:0000256" key="6">
    <source>
        <dbReference type="ARBA" id="ARBA00023136"/>
    </source>
</evidence>
<dbReference type="InterPro" id="IPR035973">
    <property type="entry name" value="Cyt_c_oxidase_su3-like_sf"/>
</dbReference>
<accession>A0A375YS80</accession>
<feature type="transmembrane region" description="Helical" evidence="10">
    <location>
        <begin position="89"/>
        <end position="107"/>
    </location>
</feature>
<protein>
    <recommendedName>
        <fullName evidence="3">Probable cytochrome c oxidase subunit 3</fullName>
    </recommendedName>
    <alternativeName>
        <fullName evidence="7">Cytochrome aa3 subunit 3</fullName>
    </alternativeName>
</protein>
<dbReference type="STRING" id="39692.BST38_17595"/>
<dbReference type="AlphaFoldDB" id="A0A375YS80"/>